<evidence type="ECO:0000256" key="2">
    <source>
        <dbReference type="ARBA" id="ARBA00022722"/>
    </source>
</evidence>
<evidence type="ECO:0000256" key="1">
    <source>
        <dbReference type="ARBA" id="ARBA00001968"/>
    </source>
</evidence>
<dbReference type="OrthoDB" id="9771229at2"/>
<feature type="domain" description="Endoribonuclease YicC-like N-terminal" evidence="6">
    <location>
        <begin position="2"/>
        <end position="156"/>
    </location>
</feature>
<dbReference type="AlphaFoldDB" id="A0A4R3KWB2"/>
<dbReference type="PANTHER" id="PTHR30636">
    <property type="entry name" value="UPF0701 PROTEIN YICC"/>
    <property type="match status" value="1"/>
</dbReference>
<evidence type="ECO:0000256" key="3">
    <source>
        <dbReference type="ARBA" id="ARBA00022759"/>
    </source>
</evidence>
<keyword evidence="4" id="KW-0378">Hydrolase</keyword>
<evidence type="ECO:0000313" key="8">
    <source>
        <dbReference type="EMBL" id="TCS89593.1"/>
    </source>
</evidence>
<sequence>MIKSMTGFGRGESSDEIHNFNVEIRSVNHRYNDIVLKMPKHINYLEEKVKECIKNKISRGRIEVYINLEYIDDSAIEVKVDLLLAKAYKNALDDLIDKLGMLDDVKLSHILNFSDIVKTERKELDEDKTWACLNLAVEEALNNLINMRIKEGLILKSDLETQLDVMYDIIEKIEERSPLVVKDYKKKLELRIKEILNVDYIDEERLAYEVAFFADKSDINEEVIRLKSHIKQFKESLEDEEPVGRKLDFLIQEMNREINTIGSKANDLVISNCVVAIKSQLEKIREQVQNIE</sequence>
<keyword evidence="3" id="KW-0255">Endonuclease</keyword>
<protein>
    <submittedName>
        <fullName evidence="8">Uncharacterized protein (TIGR00255 family)</fullName>
    </submittedName>
</protein>
<gene>
    <name evidence="8" type="ORF">EDD65_10566</name>
</gene>
<comment type="caution">
    <text evidence="8">The sequence shown here is derived from an EMBL/GenBank/DDBJ whole genome shotgun (WGS) entry which is preliminary data.</text>
</comment>
<evidence type="ECO:0000259" key="6">
    <source>
        <dbReference type="Pfam" id="PF03755"/>
    </source>
</evidence>
<dbReference type="PANTHER" id="PTHR30636:SF3">
    <property type="entry name" value="UPF0701 PROTEIN YICC"/>
    <property type="match status" value="1"/>
</dbReference>
<proteinExistence type="inferred from homology"/>
<dbReference type="Proteomes" id="UP000294567">
    <property type="component" value="Unassembled WGS sequence"/>
</dbReference>
<keyword evidence="2" id="KW-0540">Nuclease</keyword>
<dbReference type="Pfam" id="PF03755">
    <property type="entry name" value="YicC-like_N"/>
    <property type="match status" value="1"/>
</dbReference>
<reference evidence="8 9" key="1">
    <citation type="submission" date="2019-03" db="EMBL/GenBank/DDBJ databases">
        <title>Genomic Encyclopedia of Type Strains, Phase IV (KMG-IV): sequencing the most valuable type-strain genomes for metagenomic binning, comparative biology and taxonomic classification.</title>
        <authorList>
            <person name="Goeker M."/>
        </authorList>
    </citation>
    <scope>NUCLEOTIDE SEQUENCE [LARGE SCALE GENOMIC DNA]</scope>
    <source>
        <strain evidence="8 9">DSM 26752</strain>
    </source>
</reference>
<dbReference type="InterPro" id="IPR013527">
    <property type="entry name" value="YicC-like_N"/>
</dbReference>
<evidence type="ECO:0000256" key="4">
    <source>
        <dbReference type="ARBA" id="ARBA00022801"/>
    </source>
</evidence>
<name>A0A4R3KWB2_9FIRM</name>
<evidence type="ECO:0000256" key="5">
    <source>
        <dbReference type="ARBA" id="ARBA00035648"/>
    </source>
</evidence>
<feature type="domain" description="Endoribonuclease YicC-like C-terminal" evidence="7">
    <location>
        <begin position="173"/>
        <end position="292"/>
    </location>
</feature>
<comment type="similarity">
    <text evidence="5">Belongs to the YicC/YloC family.</text>
</comment>
<comment type="cofactor">
    <cofactor evidence="1">
        <name>a divalent metal cation</name>
        <dbReference type="ChEBI" id="CHEBI:60240"/>
    </cofactor>
</comment>
<dbReference type="RefSeq" id="WP_132027111.1">
    <property type="nucleotide sequence ID" value="NZ_CP068564.1"/>
</dbReference>
<dbReference type="GO" id="GO:0004521">
    <property type="term" value="F:RNA endonuclease activity"/>
    <property type="evidence" value="ECO:0007669"/>
    <property type="project" value="InterPro"/>
</dbReference>
<organism evidence="8 9">
    <name type="scientific">Keratinibaculum paraultunense</name>
    <dbReference type="NCBI Taxonomy" id="1278232"/>
    <lineage>
        <taxon>Bacteria</taxon>
        <taxon>Bacillati</taxon>
        <taxon>Bacillota</taxon>
        <taxon>Tissierellia</taxon>
        <taxon>Tissierellales</taxon>
        <taxon>Tepidimicrobiaceae</taxon>
        <taxon>Keratinibaculum</taxon>
    </lineage>
</organism>
<dbReference type="InterPro" id="IPR013551">
    <property type="entry name" value="YicC-like_C"/>
</dbReference>
<dbReference type="GO" id="GO:0016787">
    <property type="term" value="F:hydrolase activity"/>
    <property type="evidence" value="ECO:0007669"/>
    <property type="project" value="UniProtKB-KW"/>
</dbReference>
<evidence type="ECO:0000313" key="9">
    <source>
        <dbReference type="Proteomes" id="UP000294567"/>
    </source>
</evidence>
<dbReference type="Pfam" id="PF08340">
    <property type="entry name" value="YicC-like_C"/>
    <property type="match status" value="1"/>
</dbReference>
<keyword evidence="9" id="KW-1185">Reference proteome</keyword>
<evidence type="ECO:0000259" key="7">
    <source>
        <dbReference type="Pfam" id="PF08340"/>
    </source>
</evidence>
<dbReference type="EMBL" id="SMAE01000005">
    <property type="protein sequence ID" value="TCS89593.1"/>
    <property type="molecule type" value="Genomic_DNA"/>
</dbReference>
<dbReference type="NCBIfam" id="TIGR00255">
    <property type="entry name" value="YicC/YloC family endoribonuclease"/>
    <property type="match status" value="1"/>
</dbReference>
<dbReference type="InterPro" id="IPR005229">
    <property type="entry name" value="YicC/YloC-like"/>
</dbReference>
<accession>A0A4R3KWB2</accession>